<comment type="caution">
    <text evidence="1">The sequence shown here is derived from an EMBL/GenBank/DDBJ whole genome shotgun (WGS) entry which is preliminary data.</text>
</comment>
<reference evidence="1 2" key="1">
    <citation type="journal article" date="2014" name="BMC Genomics">
        <title>Comparison of environmental and isolate Sulfobacillus genomes reveals diverse carbon, sulfur, nitrogen, and hydrogen metabolisms.</title>
        <authorList>
            <person name="Justice N.B."/>
            <person name="Norman A."/>
            <person name="Brown C.T."/>
            <person name="Singh A."/>
            <person name="Thomas B.C."/>
            <person name="Banfield J.F."/>
        </authorList>
    </citation>
    <scope>NUCLEOTIDE SEQUENCE [LARGE SCALE GENOMIC DNA]</scope>
    <source>
        <strain evidence="1">AMDSBA1</strain>
    </source>
</reference>
<gene>
    <name evidence="1" type="ORF">C7B43_14760</name>
</gene>
<sequence>MYLNVSDYWVHPTMICTDNPEIWVGLFLKSIYTLNVEMKMSVSGFCGEGEELLRDIEKMVVVRWEGDVGKTMMIVDFGNELPSENGTGTTGGRNGRAGLRCMAAGSFWI</sequence>
<proteinExistence type="predicted"/>
<dbReference type="Proteomes" id="UP000242699">
    <property type="component" value="Unassembled WGS sequence"/>
</dbReference>
<organism evidence="1 2">
    <name type="scientific">Sulfobacillus benefaciens</name>
    <dbReference type="NCBI Taxonomy" id="453960"/>
    <lineage>
        <taxon>Bacteria</taxon>
        <taxon>Bacillati</taxon>
        <taxon>Bacillota</taxon>
        <taxon>Clostridia</taxon>
        <taxon>Eubacteriales</taxon>
        <taxon>Clostridiales Family XVII. Incertae Sedis</taxon>
        <taxon>Sulfobacillus</taxon>
    </lineage>
</organism>
<evidence type="ECO:0000313" key="1">
    <source>
        <dbReference type="EMBL" id="PSR26144.1"/>
    </source>
</evidence>
<accession>A0A2T2WV78</accession>
<dbReference type="EMBL" id="PXYT01000041">
    <property type="protein sequence ID" value="PSR26144.1"/>
    <property type="molecule type" value="Genomic_DNA"/>
</dbReference>
<protein>
    <submittedName>
        <fullName evidence="1">Uncharacterized protein</fullName>
    </submittedName>
</protein>
<dbReference type="AlphaFoldDB" id="A0A2T2WV78"/>
<evidence type="ECO:0000313" key="2">
    <source>
        <dbReference type="Proteomes" id="UP000242699"/>
    </source>
</evidence>
<name>A0A2T2WV78_9FIRM</name>